<evidence type="ECO:0000313" key="8">
    <source>
        <dbReference type="EMBL" id="KAA2244763.1"/>
    </source>
</evidence>
<dbReference type="EMBL" id="VUOC01000001">
    <property type="protein sequence ID" value="KAA2244763.1"/>
    <property type="molecule type" value="Genomic_DNA"/>
</dbReference>
<protein>
    <recommendedName>
        <fullName evidence="6">Phosphoribosylglycinamide formyltransferase</fullName>
        <ecNumber evidence="6">2.1.2.2</ecNumber>
    </recommendedName>
    <alternativeName>
        <fullName evidence="6">5'-phosphoribosylglycinamide transformylase</fullName>
    </alternativeName>
    <alternativeName>
        <fullName evidence="6">GAR transformylase</fullName>
        <shortName evidence="6">GART</shortName>
    </alternativeName>
</protein>
<dbReference type="InterPro" id="IPR036477">
    <property type="entry name" value="Formyl_transf_N_sf"/>
</dbReference>
<evidence type="ECO:0000256" key="4">
    <source>
        <dbReference type="ARBA" id="ARBA00038440"/>
    </source>
</evidence>
<dbReference type="NCBIfam" id="TIGR00639">
    <property type="entry name" value="PurN"/>
    <property type="match status" value="1"/>
</dbReference>
<dbReference type="Pfam" id="PF00551">
    <property type="entry name" value="Formyl_trans_N"/>
    <property type="match status" value="1"/>
</dbReference>
<dbReference type="PANTHER" id="PTHR43369">
    <property type="entry name" value="PHOSPHORIBOSYLGLYCINAMIDE FORMYLTRANSFERASE"/>
    <property type="match status" value="1"/>
</dbReference>
<evidence type="ECO:0000313" key="9">
    <source>
        <dbReference type="Proteomes" id="UP000324611"/>
    </source>
</evidence>
<feature type="binding site" evidence="6">
    <location>
        <position position="63"/>
    </location>
    <ligand>
        <name>(6R)-10-formyltetrahydrofolate</name>
        <dbReference type="ChEBI" id="CHEBI:195366"/>
    </ligand>
</feature>
<comment type="caution">
    <text evidence="8">The sequence shown here is derived from an EMBL/GenBank/DDBJ whole genome shotgun (WGS) entry which is preliminary data.</text>
</comment>
<dbReference type="GO" id="GO:0004644">
    <property type="term" value="F:phosphoribosylglycinamide formyltransferase activity"/>
    <property type="evidence" value="ECO:0007669"/>
    <property type="project" value="UniProtKB-UniRule"/>
</dbReference>
<dbReference type="InterPro" id="IPR002376">
    <property type="entry name" value="Formyl_transf_N"/>
</dbReference>
<comment type="function">
    <text evidence="6">Catalyzes the transfer of a formyl group from 10-formyltetrahydrofolate to 5-phospho-ribosyl-glycinamide (GAR), producing 5-phospho-ribosyl-N-formylglycinamide (FGAR) and tetrahydrofolate.</text>
</comment>
<keyword evidence="3 6" id="KW-0658">Purine biosynthesis</keyword>
<dbReference type="InterPro" id="IPR004607">
    <property type="entry name" value="GART"/>
</dbReference>
<dbReference type="GO" id="GO:0006189">
    <property type="term" value="P:'de novo' IMP biosynthetic process"/>
    <property type="evidence" value="ECO:0007669"/>
    <property type="project" value="UniProtKB-UniRule"/>
</dbReference>
<organism evidence="8 9">
    <name type="scientific">Chitinophaga agrisoli</name>
    <dbReference type="NCBI Taxonomy" id="2607653"/>
    <lineage>
        <taxon>Bacteria</taxon>
        <taxon>Pseudomonadati</taxon>
        <taxon>Bacteroidota</taxon>
        <taxon>Chitinophagia</taxon>
        <taxon>Chitinophagales</taxon>
        <taxon>Chitinophagaceae</taxon>
        <taxon>Chitinophaga</taxon>
    </lineage>
</organism>
<dbReference type="Gene3D" id="3.40.50.170">
    <property type="entry name" value="Formyl transferase, N-terminal domain"/>
    <property type="match status" value="1"/>
</dbReference>
<comment type="pathway">
    <text evidence="1 6">Purine metabolism; IMP biosynthesis via de novo pathway; N(2)-formyl-N(1)-(5-phospho-D-ribosyl)glycinamide from N(1)-(5-phospho-D-ribosyl)glycinamide (10-formyl THF route): step 1/1.</text>
</comment>
<evidence type="ECO:0000256" key="3">
    <source>
        <dbReference type="ARBA" id="ARBA00022755"/>
    </source>
</evidence>
<dbReference type="HAMAP" id="MF_01930">
    <property type="entry name" value="PurN"/>
    <property type="match status" value="1"/>
</dbReference>
<feature type="active site" description="Proton donor" evidence="6">
    <location>
        <position position="104"/>
    </location>
</feature>
<dbReference type="EC" id="2.1.2.2" evidence="6"/>
<dbReference type="InterPro" id="IPR001555">
    <property type="entry name" value="GART_AS"/>
</dbReference>
<dbReference type="GO" id="GO:0005829">
    <property type="term" value="C:cytosol"/>
    <property type="evidence" value="ECO:0007669"/>
    <property type="project" value="TreeGrafter"/>
</dbReference>
<dbReference type="SUPFAM" id="SSF53328">
    <property type="entry name" value="Formyltransferase"/>
    <property type="match status" value="1"/>
</dbReference>
<reference evidence="8 9" key="2">
    <citation type="submission" date="2019-09" db="EMBL/GenBank/DDBJ databases">
        <authorList>
            <person name="Jin C."/>
        </authorList>
    </citation>
    <scope>NUCLEOTIDE SEQUENCE [LARGE SCALE GENOMIC DNA]</scope>
    <source>
        <strain evidence="8 9">BN140078</strain>
    </source>
</reference>
<evidence type="ECO:0000256" key="6">
    <source>
        <dbReference type="HAMAP-Rule" id="MF_01930"/>
    </source>
</evidence>
<gene>
    <name evidence="6 8" type="primary">purN</name>
    <name evidence="8" type="ORF">F0L74_01965</name>
</gene>
<name>A0A5B2VY26_9BACT</name>
<comment type="similarity">
    <text evidence="4 6">Belongs to the GART family.</text>
</comment>
<evidence type="ECO:0000256" key="2">
    <source>
        <dbReference type="ARBA" id="ARBA00022679"/>
    </source>
</evidence>
<dbReference type="AlphaFoldDB" id="A0A5B2VY26"/>
<evidence type="ECO:0000256" key="5">
    <source>
        <dbReference type="ARBA" id="ARBA00047664"/>
    </source>
</evidence>
<feature type="domain" description="Formyl transferase N-terminal" evidence="7">
    <location>
        <begin position="2"/>
        <end position="180"/>
    </location>
</feature>
<dbReference type="UniPathway" id="UPA00074">
    <property type="reaction ID" value="UER00126"/>
</dbReference>
<feature type="site" description="Raises pKa of active site His" evidence="6">
    <location>
        <position position="145"/>
    </location>
</feature>
<dbReference type="RefSeq" id="WP_149836160.1">
    <property type="nucleotide sequence ID" value="NZ_VUOC01000001.1"/>
</dbReference>
<dbReference type="PANTHER" id="PTHR43369:SF2">
    <property type="entry name" value="PHOSPHORIBOSYLGLYCINAMIDE FORMYLTRANSFERASE"/>
    <property type="match status" value="1"/>
</dbReference>
<keyword evidence="9" id="KW-1185">Reference proteome</keyword>
<comment type="caution">
    <text evidence="6">Lacks conserved residue(s) required for the propagation of feature annotation.</text>
</comment>
<evidence type="ECO:0000256" key="1">
    <source>
        <dbReference type="ARBA" id="ARBA00005054"/>
    </source>
</evidence>
<accession>A0A5B2VY26</accession>
<dbReference type="PROSITE" id="PS00373">
    <property type="entry name" value="GART"/>
    <property type="match status" value="1"/>
</dbReference>
<proteinExistence type="inferred from homology"/>
<feature type="binding site" evidence="6">
    <location>
        <position position="102"/>
    </location>
    <ligand>
        <name>(6R)-10-formyltetrahydrofolate</name>
        <dbReference type="ChEBI" id="CHEBI:195366"/>
    </ligand>
</feature>
<comment type="catalytic activity">
    <reaction evidence="5 6">
        <text>N(1)-(5-phospho-beta-D-ribosyl)glycinamide + (6R)-10-formyltetrahydrofolate = N(2)-formyl-N(1)-(5-phospho-beta-D-ribosyl)glycinamide + (6S)-5,6,7,8-tetrahydrofolate + H(+)</text>
        <dbReference type="Rhea" id="RHEA:15053"/>
        <dbReference type="ChEBI" id="CHEBI:15378"/>
        <dbReference type="ChEBI" id="CHEBI:57453"/>
        <dbReference type="ChEBI" id="CHEBI:143788"/>
        <dbReference type="ChEBI" id="CHEBI:147286"/>
        <dbReference type="ChEBI" id="CHEBI:195366"/>
        <dbReference type="EC" id="2.1.2.2"/>
    </reaction>
</comment>
<reference evidence="8 9" key="1">
    <citation type="submission" date="2019-09" db="EMBL/GenBank/DDBJ databases">
        <title>Chitinophaga ginsengihumi sp. nov., isolated from soil of ginseng rhizosphere.</title>
        <authorList>
            <person name="Lee J."/>
        </authorList>
    </citation>
    <scope>NUCLEOTIDE SEQUENCE [LARGE SCALE GENOMIC DNA]</scope>
    <source>
        <strain evidence="8 9">BN140078</strain>
    </source>
</reference>
<evidence type="ECO:0000259" key="7">
    <source>
        <dbReference type="Pfam" id="PF00551"/>
    </source>
</evidence>
<sequence length="187" mass="20733">MKNIAIFASGAGSNAQKIIDHFRESNIARVTLILCNKPDAGIFQIAAKENIPAVLIEKEPFFRADDYVQLLQQAQIDLVVLAGFLWKVPANLVQAFANRIINIHPALLPKYGGKGMYGHFVHEAVITAGDKESGITIHYVNEKYDDGATILQERCEITPADTPATLARKVQVLEHAWYPVIVERLLT</sequence>
<dbReference type="Proteomes" id="UP000324611">
    <property type="component" value="Unassembled WGS sequence"/>
</dbReference>
<dbReference type="CDD" id="cd08645">
    <property type="entry name" value="FMT_core_GART"/>
    <property type="match status" value="1"/>
</dbReference>
<keyword evidence="2 6" id="KW-0808">Transferase</keyword>
<feature type="binding site" evidence="6">
    <location>
        <begin position="12"/>
        <end position="14"/>
    </location>
    <ligand>
        <name>N(1)-(5-phospho-beta-D-ribosyl)glycinamide</name>
        <dbReference type="ChEBI" id="CHEBI:143788"/>
    </ligand>
</feature>